<feature type="domain" description="Biotin carboxylation" evidence="9">
    <location>
        <begin position="5"/>
        <end position="448"/>
    </location>
</feature>
<keyword evidence="3 6" id="KW-0547">Nucleotide-binding</keyword>
<dbReference type="InterPro" id="IPR005481">
    <property type="entry name" value="BC-like_N"/>
</dbReference>
<dbReference type="GO" id="GO:0046872">
    <property type="term" value="F:metal ion binding"/>
    <property type="evidence" value="ECO:0007669"/>
    <property type="project" value="InterPro"/>
</dbReference>
<organism evidence="10 11">
    <name type="scientific">Paraphoma chrysanthemicola</name>
    <dbReference type="NCBI Taxonomy" id="798071"/>
    <lineage>
        <taxon>Eukaryota</taxon>
        <taxon>Fungi</taxon>
        <taxon>Dikarya</taxon>
        <taxon>Ascomycota</taxon>
        <taxon>Pezizomycotina</taxon>
        <taxon>Dothideomycetes</taxon>
        <taxon>Pleosporomycetidae</taxon>
        <taxon>Pleosporales</taxon>
        <taxon>Pleosporineae</taxon>
        <taxon>Phaeosphaeriaceae</taxon>
        <taxon>Paraphoma</taxon>
    </lineage>
</organism>
<dbReference type="SUPFAM" id="SSF51246">
    <property type="entry name" value="Rudiment single hybrid motif"/>
    <property type="match status" value="1"/>
</dbReference>
<evidence type="ECO:0000256" key="6">
    <source>
        <dbReference type="PROSITE-ProRule" id="PRU00409"/>
    </source>
</evidence>
<evidence type="ECO:0000259" key="7">
    <source>
        <dbReference type="PROSITE" id="PS50968"/>
    </source>
</evidence>
<gene>
    <name evidence="10" type="ORF">FB567DRAFT_558385</name>
</gene>
<protein>
    <submittedName>
        <fullName evidence="10">Pyruvate carboxylase</fullName>
    </submittedName>
</protein>
<evidence type="ECO:0000256" key="4">
    <source>
        <dbReference type="ARBA" id="ARBA00022840"/>
    </source>
</evidence>
<dbReference type="Pfam" id="PF00364">
    <property type="entry name" value="Biotin_lipoyl"/>
    <property type="match status" value="1"/>
</dbReference>
<dbReference type="InterPro" id="IPR005479">
    <property type="entry name" value="CPAse_ATP-bd"/>
</dbReference>
<dbReference type="InterPro" id="IPR011053">
    <property type="entry name" value="Single_hybrid_motif"/>
</dbReference>
<proteinExistence type="predicted"/>
<comment type="cofactor">
    <cofactor evidence="1">
        <name>biotin</name>
        <dbReference type="ChEBI" id="CHEBI:57586"/>
    </cofactor>
</comment>
<keyword evidence="11" id="KW-1185">Reference proteome</keyword>
<evidence type="ECO:0000256" key="1">
    <source>
        <dbReference type="ARBA" id="ARBA00001953"/>
    </source>
</evidence>
<accession>A0A8K0RC78</accession>
<evidence type="ECO:0000313" key="11">
    <source>
        <dbReference type="Proteomes" id="UP000813461"/>
    </source>
</evidence>
<evidence type="ECO:0000256" key="2">
    <source>
        <dbReference type="ARBA" id="ARBA00022598"/>
    </source>
</evidence>
<sequence length="660" mass="71592">MEARKIRRLLVANRGEIASRILTTARELDIHTIAVYTADDANHAVYADEAILLDSPSDFMNIANLVEICVKAKVDSVHPGYGFLSESADFATELDKAAIRFVGPSAEILRRTGDKLAARNLAISNGVPVLAASTDATANIEDIQSFAGQAGYPIMIKAVDGGGGRGIRLVRSPVDLDDAFKRACGESPSGQVFVEKAAVDGYRHVEVQVLGDEHGTVTHLWERECSIQRRFQKIAELAPSTISDRRLIGKIIDGALRMAASVHYTSLGTFEFLVHESRPEYFFLEVNPRLQVEHTISEEIAGVDIVCCQLLLAQGASISSLELPDTTVAPQQQAIQLRITAEDPSKNFTLSMGRISGSSQPGGPGVRFDSHLNSNKPTIVGSSYDSLLAKLIVRASTFEGARQKALRALSDTVITGVTTNLNFLKGVVASPAFAQKQCSTTWLEANFDQIVTGGKEVDARGTIGIRELQLSSNTPEISASNAAGLGASAVLFRKGDAFKMEITEVGRANDRSAQREEFLLRIDRVLMNDFPNQLTADMTFSSASSSQPYAVKFTSTTQSSVASSKHRQASAADPTHIALPFPGQFVELLVDEGDFVKEGEVLCVVRQMKMELELRAPWAGTVKWACDVEEMETVNEGLLICELVPADEQYRRRPAGGFKL</sequence>
<evidence type="ECO:0000256" key="5">
    <source>
        <dbReference type="ARBA" id="ARBA00023267"/>
    </source>
</evidence>
<feature type="domain" description="ATP-grasp" evidence="8">
    <location>
        <begin position="119"/>
        <end position="314"/>
    </location>
</feature>
<dbReference type="Proteomes" id="UP000813461">
    <property type="component" value="Unassembled WGS sequence"/>
</dbReference>
<dbReference type="InterPro" id="IPR011054">
    <property type="entry name" value="Rudment_hybrid_motif"/>
</dbReference>
<dbReference type="InterPro" id="IPR000089">
    <property type="entry name" value="Biotin_lipoyl"/>
</dbReference>
<keyword evidence="4 6" id="KW-0067">ATP-binding</keyword>
<dbReference type="PROSITE" id="PS00867">
    <property type="entry name" value="CPSASE_2"/>
    <property type="match status" value="1"/>
</dbReference>
<dbReference type="PANTHER" id="PTHR45007:SF1">
    <property type="entry name" value="CARBOXYLASE, PUTATIVE (AFU_ORTHOLOGUE AFUA_5G07570)-RELATED"/>
    <property type="match status" value="1"/>
</dbReference>
<keyword evidence="2" id="KW-0436">Ligase</keyword>
<keyword evidence="5" id="KW-0092">Biotin</keyword>
<dbReference type="InterPro" id="IPR011761">
    <property type="entry name" value="ATP-grasp"/>
</dbReference>
<dbReference type="SMART" id="SM00878">
    <property type="entry name" value="Biotin_carb_C"/>
    <property type="match status" value="1"/>
</dbReference>
<dbReference type="SUPFAM" id="SSF56059">
    <property type="entry name" value="Glutathione synthetase ATP-binding domain-like"/>
    <property type="match status" value="1"/>
</dbReference>
<comment type="caution">
    <text evidence="10">The sequence shown here is derived from an EMBL/GenBank/DDBJ whole genome shotgun (WGS) entry which is preliminary data.</text>
</comment>
<evidence type="ECO:0000313" key="10">
    <source>
        <dbReference type="EMBL" id="KAH7091514.1"/>
    </source>
</evidence>
<dbReference type="GO" id="GO:0016874">
    <property type="term" value="F:ligase activity"/>
    <property type="evidence" value="ECO:0007669"/>
    <property type="project" value="UniProtKB-KW"/>
</dbReference>
<dbReference type="InterPro" id="IPR011764">
    <property type="entry name" value="Biotin_carboxylation_dom"/>
</dbReference>
<evidence type="ECO:0000259" key="8">
    <source>
        <dbReference type="PROSITE" id="PS50975"/>
    </source>
</evidence>
<dbReference type="Pfam" id="PF02786">
    <property type="entry name" value="CPSase_L_D2"/>
    <property type="match status" value="1"/>
</dbReference>
<dbReference type="Gene3D" id="2.40.50.100">
    <property type="match status" value="1"/>
</dbReference>
<keyword evidence="10" id="KW-0670">Pyruvate</keyword>
<dbReference type="PROSITE" id="PS50979">
    <property type="entry name" value="BC"/>
    <property type="match status" value="1"/>
</dbReference>
<reference evidence="10" key="1">
    <citation type="journal article" date="2021" name="Nat. Commun.">
        <title>Genetic determinants of endophytism in the Arabidopsis root mycobiome.</title>
        <authorList>
            <person name="Mesny F."/>
            <person name="Miyauchi S."/>
            <person name="Thiergart T."/>
            <person name="Pickel B."/>
            <person name="Atanasova L."/>
            <person name="Karlsson M."/>
            <person name="Huettel B."/>
            <person name="Barry K.W."/>
            <person name="Haridas S."/>
            <person name="Chen C."/>
            <person name="Bauer D."/>
            <person name="Andreopoulos W."/>
            <person name="Pangilinan J."/>
            <person name="LaButti K."/>
            <person name="Riley R."/>
            <person name="Lipzen A."/>
            <person name="Clum A."/>
            <person name="Drula E."/>
            <person name="Henrissat B."/>
            <person name="Kohler A."/>
            <person name="Grigoriev I.V."/>
            <person name="Martin F.M."/>
            <person name="Hacquard S."/>
        </authorList>
    </citation>
    <scope>NUCLEOTIDE SEQUENCE</scope>
    <source>
        <strain evidence="10">MPI-SDFR-AT-0120</strain>
    </source>
</reference>
<dbReference type="OrthoDB" id="196847at2759"/>
<dbReference type="SUPFAM" id="SSF52440">
    <property type="entry name" value="PreATP-grasp domain"/>
    <property type="match status" value="1"/>
</dbReference>
<evidence type="ECO:0000259" key="9">
    <source>
        <dbReference type="PROSITE" id="PS50979"/>
    </source>
</evidence>
<dbReference type="PROSITE" id="PS50975">
    <property type="entry name" value="ATP_GRASP"/>
    <property type="match status" value="1"/>
</dbReference>
<dbReference type="AlphaFoldDB" id="A0A8K0RC78"/>
<dbReference type="Pfam" id="PF02785">
    <property type="entry name" value="Biotin_carb_C"/>
    <property type="match status" value="1"/>
</dbReference>
<dbReference type="SUPFAM" id="SSF51230">
    <property type="entry name" value="Single hybrid motif"/>
    <property type="match status" value="1"/>
</dbReference>
<dbReference type="InterPro" id="IPR005482">
    <property type="entry name" value="Biotin_COase_C"/>
</dbReference>
<dbReference type="EMBL" id="JAGMVJ010000004">
    <property type="protein sequence ID" value="KAH7091514.1"/>
    <property type="molecule type" value="Genomic_DNA"/>
</dbReference>
<dbReference type="InterPro" id="IPR016185">
    <property type="entry name" value="PreATP-grasp_dom_sf"/>
</dbReference>
<dbReference type="Pfam" id="PF00289">
    <property type="entry name" value="Biotin_carb_N"/>
    <property type="match status" value="1"/>
</dbReference>
<dbReference type="GO" id="GO:0005524">
    <property type="term" value="F:ATP binding"/>
    <property type="evidence" value="ECO:0007669"/>
    <property type="project" value="UniProtKB-UniRule"/>
</dbReference>
<dbReference type="FunFam" id="3.30.1490.20:FF:000003">
    <property type="entry name" value="acetyl-CoA carboxylase isoform X1"/>
    <property type="match status" value="1"/>
</dbReference>
<name>A0A8K0RC78_9PLEO</name>
<evidence type="ECO:0000256" key="3">
    <source>
        <dbReference type="ARBA" id="ARBA00022741"/>
    </source>
</evidence>
<dbReference type="Gene3D" id="3.30.470.20">
    <property type="entry name" value="ATP-grasp fold, B domain"/>
    <property type="match status" value="1"/>
</dbReference>
<dbReference type="PROSITE" id="PS50968">
    <property type="entry name" value="BIOTINYL_LIPOYL"/>
    <property type="match status" value="1"/>
</dbReference>
<dbReference type="PANTHER" id="PTHR45007">
    <property type="entry name" value="CARBOXYLASE, PUTATIVE (AFU_ORTHOLOGUE AFUA_5G07570)-RELATED"/>
    <property type="match status" value="1"/>
</dbReference>
<dbReference type="CDD" id="cd06850">
    <property type="entry name" value="biotinyl_domain"/>
    <property type="match status" value="1"/>
</dbReference>
<feature type="domain" description="Lipoyl-binding" evidence="7">
    <location>
        <begin position="568"/>
        <end position="644"/>
    </location>
</feature>